<comment type="subcellular location">
    <subcellularLocation>
        <location evidence="5">Cytoplasm</location>
    </subcellularLocation>
    <text evidence="5">Localizes to mid-cell in an FtsZ-dependent manner.</text>
</comment>
<dbReference type="NCBIfam" id="NF003656">
    <property type="entry name" value="PRK05287.1-4"/>
    <property type="match status" value="1"/>
</dbReference>
<dbReference type="GO" id="GO:0005737">
    <property type="term" value="C:cytoplasm"/>
    <property type="evidence" value="ECO:0007669"/>
    <property type="project" value="UniProtKB-SubCell"/>
</dbReference>
<evidence type="ECO:0000256" key="3">
    <source>
        <dbReference type="ARBA" id="ARBA00023210"/>
    </source>
</evidence>
<dbReference type="GO" id="GO:0000917">
    <property type="term" value="P:division septum assembly"/>
    <property type="evidence" value="ECO:0007669"/>
    <property type="project" value="UniProtKB-KW"/>
</dbReference>
<comment type="similarity">
    <text evidence="5">Belongs to the ZapD family.</text>
</comment>
<dbReference type="GO" id="GO:0032153">
    <property type="term" value="C:cell division site"/>
    <property type="evidence" value="ECO:0007669"/>
    <property type="project" value="TreeGrafter"/>
</dbReference>
<dbReference type="PANTHER" id="PTHR39455:SF1">
    <property type="entry name" value="CELL DIVISION PROTEIN ZAPD"/>
    <property type="match status" value="1"/>
</dbReference>
<reference evidence="6 7" key="1">
    <citation type="submission" date="2019-02" db="EMBL/GenBank/DDBJ databases">
        <title>Genomic Encyclopedia of Type Strains, Phase IV (KMG-IV): sequencing the most valuable type-strain genomes for metagenomic binning, comparative biology and taxonomic classification.</title>
        <authorList>
            <person name="Goeker M."/>
        </authorList>
    </citation>
    <scope>NUCLEOTIDE SEQUENCE [LARGE SCALE GENOMIC DNA]</scope>
    <source>
        <strain evidence="6 7">DSM 23814</strain>
    </source>
</reference>
<dbReference type="EMBL" id="SHKO01000001">
    <property type="protein sequence ID" value="RZT99364.1"/>
    <property type="molecule type" value="Genomic_DNA"/>
</dbReference>
<sequence length="267" mass="30588">MQHLLNVISKNKRVSQLVLYEYPINERIRSLMRLEYLFKRLFAFISGTSPMHQHVALSLLFEIMDTCDRAEVRSGILQDVDRQKANLENYRHHPNIDLNALDSAIADLNRVSAALMGKGRIGQAARENEWLMSLKNRFAVPGGTSQIDIPSYHAWQLSAEDNRQRAITQWVEPFMPLFDGVSVVLKMLRESGSPVDASTQEGGVFQEMLGGKIYQMVRVWVSGERLIYPEISANKYVVWVRFSELDNQYKTQLITTPTAFKMSFCNV</sequence>
<name>A0A4Q7VSN0_9BURK</name>
<dbReference type="Gene3D" id="2.60.440.10">
    <property type="entry name" value="YacF-like domains"/>
    <property type="match status" value="1"/>
</dbReference>
<keyword evidence="1 5" id="KW-0963">Cytoplasm</keyword>
<evidence type="ECO:0000256" key="4">
    <source>
        <dbReference type="ARBA" id="ARBA00023306"/>
    </source>
</evidence>
<proteinExistence type="inferred from homology"/>
<dbReference type="GO" id="GO:0043093">
    <property type="term" value="P:FtsZ-dependent cytokinesis"/>
    <property type="evidence" value="ECO:0007669"/>
    <property type="project" value="UniProtKB-UniRule"/>
</dbReference>
<comment type="caution">
    <text evidence="6">The sequence shown here is derived from an EMBL/GenBank/DDBJ whole genome shotgun (WGS) entry which is preliminary data.</text>
</comment>
<keyword evidence="3 5" id="KW-0717">Septation</keyword>
<keyword evidence="2 5" id="KW-0132">Cell division</keyword>
<comment type="subunit">
    <text evidence="5">Interacts with FtsZ.</text>
</comment>
<keyword evidence="4 5" id="KW-0131">Cell cycle</keyword>
<accession>A0A4Q7VSN0</accession>
<evidence type="ECO:0000256" key="2">
    <source>
        <dbReference type="ARBA" id="ARBA00022618"/>
    </source>
</evidence>
<evidence type="ECO:0000313" key="7">
    <source>
        <dbReference type="Proteomes" id="UP000293398"/>
    </source>
</evidence>
<dbReference type="InterPro" id="IPR036268">
    <property type="entry name" value="ZapD_sf"/>
</dbReference>
<dbReference type="InterPro" id="IPR027462">
    <property type="entry name" value="ZapD_C"/>
</dbReference>
<dbReference type="Gene3D" id="1.10.3900.10">
    <property type="entry name" value="YacF-like"/>
    <property type="match status" value="1"/>
</dbReference>
<dbReference type="InterPro" id="IPR009777">
    <property type="entry name" value="ZapD"/>
</dbReference>
<dbReference type="Pfam" id="PF07072">
    <property type="entry name" value="ZapD"/>
    <property type="match status" value="1"/>
</dbReference>
<dbReference type="Proteomes" id="UP000293398">
    <property type="component" value="Unassembled WGS sequence"/>
</dbReference>
<dbReference type="RefSeq" id="WP_242612149.1">
    <property type="nucleotide sequence ID" value="NZ_SHKO01000001.1"/>
</dbReference>
<gene>
    <name evidence="5" type="primary">zapD</name>
    <name evidence="6" type="ORF">EV681_1147</name>
</gene>
<evidence type="ECO:0000313" key="6">
    <source>
        <dbReference type="EMBL" id="RZT99364.1"/>
    </source>
</evidence>
<keyword evidence="7" id="KW-1185">Reference proteome</keyword>
<dbReference type="SUPFAM" id="SSF160950">
    <property type="entry name" value="YacF-like"/>
    <property type="match status" value="1"/>
</dbReference>
<organism evidence="6 7">
    <name type="scientific">Advenella incenata</name>
    <dbReference type="NCBI Taxonomy" id="267800"/>
    <lineage>
        <taxon>Bacteria</taxon>
        <taxon>Pseudomonadati</taxon>
        <taxon>Pseudomonadota</taxon>
        <taxon>Betaproteobacteria</taxon>
        <taxon>Burkholderiales</taxon>
        <taxon>Alcaligenaceae</taxon>
    </lineage>
</organism>
<dbReference type="AlphaFoldDB" id="A0A4Q7VSN0"/>
<evidence type="ECO:0000256" key="1">
    <source>
        <dbReference type="ARBA" id="ARBA00022490"/>
    </source>
</evidence>
<evidence type="ECO:0000256" key="5">
    <source>
        <dbReference type="HAMAP-Rule" id="MF_01092"/>
    </source>
</evidence>
<protein>
    <recommendedName>
        <fullName evidence="5">Cell division protein ZapD</fullName>
    </recommendedName>
    <alternativeName>
        <fullName evidence="5">Z ring-associated protein D</fullName>
    </alternativeName>
</protein>
<dbReference type="HAMAP" id="MF_01092">
    <property type="entry name" value="ZapD"/>
    <property type="match status" value="1"/>
</dbReference>
<comment type="function">
    <text evidence="5">Cell division factor that enhances FtsZ-ring assembly. Directly interacts with FtsZ and promotes bundling of FtsZ protofilaments, with a reduction in FtsZ GTPase activity.</text>
</comment>
<dbReference type="PANTHER" id="PTHR39455">
    <property type="entry name" value="CELL DIVISION PROTEIN ZAPD"/>
    <property type="match status" value="1"/>
</dbReference>